<dbReference type="AlphaFoldDB" id="A0A0P0RAT7"/>
<dbReference type="EMBL" id="CP012746">
    <property type="protein sequence ID" value="ALL65474.1"/>
    <property type="molecule type" value="Genomic_DNA"/>
</dbReference>
<dbReference type="Proteomes" id="UP000019146">
    <property type="component" value="Chromosome 1"/>
</dbReference>
<dbReference type="KEGG" id="bcai:K788_0009093"/>
<sequence>MLQRREVFVVQAFAVACGQRVSALSAARVIGDCRTIRCCTELSHGFLLRWERRRESTSIASCMPGARPAHYVAGAHAYRLQVAADVSVLTYLF</sequence>
<proteinExistence type="predicted"/>
<reference evidence="1 2" key="1">
    <citation type="journal article" date="2014" name="Genome Announc.">
        <title>Draft Genome Sequence of the Haloacid-Degrading Burkholderia caribensis Strain MBA4.</title>
        <authorList>
            <person name="Pan Y."/>
            <person name="Kong K.F."/>
            <person name="Tsang J.S."/>
        </authorList>
    </citation>
    <scope>NUCLEOTIDE SEQUENCE [LARGE SCALE GENOMIC DNA]</scope>
    <source>
        <strain evidence="1 2">MBA4</strain>
    </source>
</reference>
<accession>A0A0P0RAT7</accession>
<evidence type="ECO:0000313" key="2">
    <source>
        <dbReference type="Proteomes" id="UP000019146"/>
    </source>
</evidence>
<organism evidence="1 2">
    <name type="scientific">Paraburkholderia caribensis MBA4</name>
    <dbReference type="NCBI Taxonomy" id="1323664"/>
    <lineage>
        <taxon>Bacteria</taxon>
        <taxon>Pseudomonadati</taxon>
        <taxon>Pseudomonadota</taxon>
        <taxon>Betaproteobacteria</taxon>
        <taxon>Burkholderiales</taxon>
        <taxon>Burkholderiaceae</taxon>
        <taxon>Paraburkholderia</taxon>
    </lineage>
</organism>
<evidence type="ECO:0000313" key="1">
    <source>
        <dbReference type="EMBL" id="ALL65474.1"/>
    </source>
</evidence>
<gene>
    <name evidence="1" type="ORF">K788_0009093</name>
</gene>
<dbReference type="PROSITE" id="PS51257">
    <property type="entry name" value="PROKAR_LIPOPROTEIN"/>
    <property type="match status" value="1"/>
</dbReference>
<protein>
    <submittedName>
        <fullName evidence="1">Uncharacterized protein</fullName>
    </submittedName>
</protein>
<name>A0A0P0RAT7_9BURK</name>